<dbReference type="EMBL" id="DRTD01000620">
    <property type="protein sequence ID" value="HHE55784.1"/>
    <property type="molecule type" value="Genomic_DNA"/>
</dbReference>
<dbReference type="Proteomes" id="UP000886111">
    <property type="component" value="Unassembled WGS sequence"/>
</dbReference>
<reference evidence="1" key="1">
    <citation type="journal article" date="2020" name="mSystems">
        <title>Genome- and Community-Level Interaction Insights into Carbon Utilization and Element Cycling Functions of Hydrothermarchaeota in Hydrothermal Sediment.</title>
        <authorList>
            <person name="Zhou Z."/>
            <person name="Liu Y."/>
            <person name="Xu W."/>
            <person name="Pan J."/>
            <person name="Luo Z.H."/>
            <person name="Li M."/>
        </authorList>
    </citation>
    <scope>NUCLEOTIDE SEQUENCE [LARGE SCALE GENOMIC DNA]</scope>
    <source>
        <strain evidence="1">HyVt-76</strain>
    </source>
</reference>
<organism evidence="1">
    <name type="scientific">Caldithrix abyssi</name>
    <dbReference type="NCBI Taxonomy" id="187145"/>
    <lineage>
        <taxon>Bacteria</taxon>
        <taxon>Pseudomonadati</taxon>
        <taxon>Calditrichota</taxon>
        <taxon>Calditrichia</taxon>
        <taxon>Calditrichales</taxon>
        <taxon>Calditrichaceae</taxon>
        <taxon>Caldithrix</taxon>
    </lineage>
</organism>
<proteinExistence type="predicted"/>
<sequence>MKYEVPKRYWRIARRLSVAELQKLDNSDSFLSEKDLFEVNIGQRSEGLFLGYYSKKGIKTALERYEITKELAEKGFKNLIFEIDTSDPYIHRLAIYDRQKIANRLLIEAVLRKKMIEIEMPFRTHLNGKVFETLAIEWLCMQNPDQKFSKERPRLPGQQFPGLGMASRAVEILIITAWRLNLAGLLNTPDHFHNAYLYSRIFYYLDPVVQARFKALCRDLKQYSVHEISWAIEWGAVIDETTQQPMEWIIGEQIVPLFKDLKKLFESKEYHQLVEEKSKEFKFRMDLKKYNEYKIKTGGLNEA</sequence>
<comment type="caution">
    <text evidence="1">The sequence shown here is derived from an EMBL/GenBank/DDBJ whole genome shotgun (WGS) entry which is preliminary data.</text>
</comment>
<name>A0A7V5H4M4_CALAY</name>
<gene>
    <name evidence="1" type="ORF">ENL21_08380</name>
</gene>
<evidence type="ECO:0000313" key="1">
    <source>
        <dbReference type="EMBL" id="HHE55784.1"/>
    </source>
</evidence>
<protein>
    <submittedName>
        <fullName evidence="1">Uncharacterized protein</fullName>
    </submittedName>
</protein>
<dbReference type="AlphaFoldDB" id="A0A7V5H4M4"/>
<accession>A0A7V5H4M4</accession>